<dbReference type="EMBL" id="JACVEL010000012">
    <property type="protein sequence ID" value="MBC9813588.1"/>
    <property type="molecule type" value="Genomic_DNA"/>
</dbReference>
<dbReference type="SMART" id="SM00850">
    <property type="entry name" value="LytTR"/>
    <property type="match status" value="1"/>
</dbReference>
<feature type="modified residue" description="4-aspartylphosphate" evidence="2">
    <location>
        <position position="56"/>
    </location>
</feature>
<gene>
    <name evidence="4" type="ORF">H9Y05_14015</name>
</gene>
<dbReference type="InterPro" id="IPR039420">
    <property type="entry name" value="WalR-like"/>
</dbReference>
<evidence type="ECO:0000256" key="2">
    <source>
        <dbReference type="PROSITE-ProRule" id="PRU00169"/>
    </source>
</evidence>
<dbReference type="SMART" id="SM00448">
    <property type="entry name" value="REC"/>
    <property type="match status" value="1"/>
</dbReference>
<dbReference type="GO" id="GO:0032993">
    <property type="term" value="C:protein-DNA complex"/>
    <property type="evidence" value="ECO:0007669"/>
    <property type="project" value="TreeGrafter"/>
</dbReference>
<dbReference type="Pfam" id="PF04397">
    <property type="entry name" value="LytTR"/>
    <property type="match status" value="1"/>
</dbReference>
<dbReference type="GO" id="GO:0000156">
    <property type="term" value="F:phosphorelay response regulator activity"/>
    <property type="evidence" value="ECO:0007669"/>
    <property type="project" value="TreeGrafter"/>
</dbReference>
<dbReference type="InterPro" id="IPR011006">
    <property type="entry name" value="CheY-like_superfamily"/>
</dbReference>
<dbReference type="GO" id="GO:0006355">
    <property type="term" value="P:regulation of DNA-templated transcription"/>
    <property type="evidence" value="ECO:0007669"/>
    <property type="project" value="TreeGrafter"/>
</dbReference>
<comment type="caution">
    <text evidence="4">The sequence shown here is derived from an EMBL/GenBank/DDBJ whole genome shotgun (WGS) entry which is preliminary data.</text>
</comment>
<dbReference type="InterPro" id="IPR007492">
    <property type="entry name" value="LytTR_DNA-bd_dom"/>
</dbReference>
<dbReference type="PROSITE" id="PS50110">
    <property type="entry name" value="RESPONSE_REGULATORY"/>
    <property type="match status" value="1"/>
</dbReference>
<proteinExistence type="predicted"/>
<dbReference type="Proteomes" id="UP000652681">
    <property type="component" value="Unassembled WGS sequence"/>
</dbReference>
<dbReference type="GO" id="GO:0005829">
    <property type="term" value="C:cytosol"/>
    <property type="evidence" value="ECO:0007669"/>
    <property type="project" value="TreeGrafter"/>
</dbReference>
<dbReference type="SUPFAM" id="SSF52172">
    <property type="entry name" value="CheY-like"/>
    <property type="match status" value="1"/>
</dbReference>
<keyword evidence="5" id="KW-1185">Reference proteome</keyword>
<keyword evidence="2" id="KW-0597">Phosphoprotein</keyword>
<dbReference type="PANTHER" id="PTHR48111:SF69">
    <property type="entry name" value="RESPONSE REGULATOR RECEIVER"/>
    <property type="match status" value="1"/>
</dbReference>
<dbReference type="Gene3D" id="3.40.50.2300">
    <property type="match status" value="1"/>
</dbReference>
<sequence>MIKAVIIDDERDARFLLRNMIEKKLSHKIQLLGEADDVDTGFELITTKKPELVFLDIRMKTGTGFDLLTKMGKETPDIIFITAYDQYAVDAFKFSAFGYLLKPIKLKELEASIEKLEGLKKGRHGNEKRIKVLIENYGTRGEVQKLVIPNMNGFDVVEIPSIVKLEGDRNYTHFTMDDGTKVTTSKNLGEYENLLEEYGFYRIHQSTIVSLRHVKAYKKANDGYVELSDGAVHKISRNRKQGLISKFL</sequence>
<protein>
    <submittedName>
        <fullName evidence="4">Response regulator transcription factor</fullName>
    </submittedName>
</protein>
<name>A0A8J6PFI9_9FLAO</name>
<dbReference type="GO" id="GO:0000976">
    <property type="term" value="F:transcription cis-regulatory region binding"/>
    <property type="evidence" value="ECO:0007669"/>
    <property type="project" value="TreeGrafter"/>
</dbReference>
<evidence type="ECO:0000259" key="3">
    <source>
        <dbReference type="PROSITE" id="PS50110"/>
    </source>
</evidence>
<dbReference type="Gene3D" id="2.40.50.1020">
    <property type="entry name" value="LytTr DNA-binding domain"/>
    <property type="match status" value="1"/>
</dbReference>
<dbReference type="RefSeq" id="WP_216714642.1">
    <property type="nucleotide sequence ID" value="NZ_JACVEL010000012.1"/>
</dbReference>
<reference evidence="4" key="1">
    <citation type="submission" date="2020-09" db="EMBL/GenBank/DDBJ databases">
        <title>Taishania pollutisoli gen. nov., sp. nov., Isolated from Tetrabromobisphenol A-Contaminated Soil.</title>
        <authorList>
            <person name="Chen Q."/>
        </authorList>
    </citation>
    <scope>NUCLEOTIDE SEQUENCE</scope>
    <source>
        <strain evidence="4">CZZ-1</strain>
    </source>
</reference>
<accession>A0A8J6PFI9</accession>
<feature type="domain" description="Response regulatory" evidence="3">
    <location>
        <begin position="3"/>
        <end position="117"/>
    </location>
</feature>
<dbReference type="Pfam" id="PF00072">
    <property type="entry name" value="Response_reg"/>
    <property type="match status" value="1"/>
</dbReference>
<dbReference type="InterPro" id="IPR001789">
    <property type="entry name" value="Sig_transdc_resp-reg_receiver"/>
</dbReference>
<organism evidence="4 5">
    <name type="scientific">Taishania pollutisoli</name>
    <dbReference type="NCBI Taxonomy" id="2766479"/>
    <lineage>
        <taxon>Bacteria</taxon>
        <taxon>Pseudomonadati</taxon>
        <taxon>Bacteroidota</taxon>
        <taxon>Flavobacteriia</taxon>
        <taxon>Flavobacteriales</taxon>
        <taxon>Crocinitomicaceae</taxon>
        <taxon>Taishania</taxon>
    </lineage>
</organism>
<evidence type="ECO:0000256" key="1">
    <source>
        <dbReference type="ARBA" id="ARBA00023125"/>
    </source>
</evidence>
<keyword evidence="1" id="KW-0238">DNA-binding</keyword>
<dbReference type="AlphaFoldDB" id="A0A8J6PFI9"/>
<evidence type="ECO:0000313" key="5">
    <source>
        <dbReference type="Proteomes" id="UP000652681"/>
    </source>
</evidence>
<evidence type="ECO:0000313" key="4">
    <source>
        <dbReference type="EMBL" id="MBC9813588.1"/>
    </source>
</evidence>
<dbReference type="PANTHER" id="PTHR48111">
    <property type="entry name" value="REGULATOR OF RPOS"/>
    <property type="match status" value="1"/>
</dbReference>